<feature type="domain" description="Radical SAM core" evidence="14">
    <location>
        <begin position="161"/>
        <end position="390"/>
    </location>
</feature>
<dbReference type="Gene3D" id="3.40.50.12160">
    <property type="entry name" value="Methylthiotransferase, N-terminal domain"/>
    <property type="match status" value="1"/>
</dbReference>
<dbReference type="FunFam" id="3.80.30.20:FF:000002">
    <property type="entry name" value="threonylcarbamoyladenosine tRNA methylthiotransferase isoform X2"/>
    <property type="match status" value="1"/>
</dbReference>
<dbReference type="InterPro" id="IPR006466">
    <property type="entry name" value="MiaB-like_arc_euk"/>
</dbReference>
<dbReference type="Pfam" id="PF01938">
    <property type="entry name" value="TRAM"/>
    <property type="match status" value="1"/>
</dbReference>
<dbReference type="InterPro" id="IPR002792">
    <property type="entry name" value="TRAM_dom"/>
</dbReference>
<evidence type="ECO:0000259" key="14">
    <source>
        <dbReference type="PROSITE" id="PS51918"/>
    </source>
</evidence>
<comment type="catalytic activity">
    <reaction evidence="10 11">
        <text>N(6)-L-threonylcarbamoyladenosine(37) in tRNA + (sulfur carrier)-SH + AH2 + 2 S-adenosyl-L-methionine = 2-methylsulfanyl-N(6)-L-threonylcarbamoyladenosine(37) in tRNA + (sulfur carrier)-H + 5'-deoxyadenosine + L-methionine + A + S-adenosyl-L-homocysteine + 2 H(+)</text>
        <dbReference type="Rhea" id="RHEA:37075"/>
        <dbReference type="Rhea" id="RHEA-COMP:10163"/>
        <dbReference type="Rhea" id="RHEA-COMP:11092"/>
        <dbReference type="Rhea" id="RHEA-COMP:14737"/>
        <dbReference type="Rhea" id="RHEA-COMP:14739"/>
        <dbReference type="ChEBI" id="CHEBI:13193"/>
        <dbReference type="ChEBI" id="CHEBI:15378"/>
        <dbReference type="ChEBI" id="CHEBI:17319"/>
        <dbReference type="ChEBI" id="CHEBI:17499"/>
        <dbReference type="ChEBI" id="CHEBI:29917"/>
        <dbReference type="ChEBI" id="CHEBI:57844"/>
        <dbReference type="ChEBI" id="CHEBI:57856"/>
        <dbReference type="ChEBI" id="CHEBI:59789"/>
        <dbReference type="ChEBI" id="CHEBI:64428"/>
        <dbReference type="ChEBI" id="CHEBI:74418"/>
        <dbReference type="ChEBI" id="CHEBI:74420"/>
        <dbReference type="EC" id="2.8.4.5"/>
    </reaction>
</comment>
<evidence type="ECO:0000256" key="6">
    <source>
        <dbReference type="ARBA" id="ARBA00022694"/>
    </source>
</evidence>
<dbReference type="NCBIfam" id="TIGR00089">
    <property type="entry name" value="MiaB/RimO family radical SAM methylthiotransferase"/>
    <property type="match status" value="1"/>
</dbReference>
<dbReference type="SMART" id="SM00729">
    <property type="entry name" value="Elp3"/>
    <property type="match status" value="1"/>
</dbReference>
<dbReference type="InterPro" id="IPR058240">
    <property type="entry name" value="rSAM_sf"/>
</dbReference>
<keyword evidence="6 11" id="KW-0819">tRNA processing</keyword>
<evidence type="ECO:0000256" key="1">
    <source>
        <dbReference type="ARBA" id="ARBA00002399"/>
    </source>
</evidence>
<feature type="domain" description="TRAM" evidence="12">
    <location>
        <begin position="393"/>
        <end position="452"/>
    </location>
</feature>
<evidence type="ECO:0000256" key="10">
    <source>
        <dbReference type="ARBA" id="ARBA00051661"/>
    </source>
</evidence>
<evidence type="ECO:0000313" key="16">
    <source>
        <dbReference type="Proteomes" id="UP000634805"/>
    </source>
</evidence>
<dbReference type="Gene3D" id="3.80.30.20">
    <property type="entry name" value="tm_1862 like domain"/>
    <property type="match status" value="1"/>
</dbReference>
<evidence type="ECO:0000256" key="5">
    <source>
        <dbReference type="ARBA" id="ARBA00022691"/>
    </source>
</evidence>
<keyword evidence="8 11" id="KW-0408">Iron</keyword>
<name>A0A811THW7_9EURY</name>
<evidence type="ECO:0000256" key="9">
    <source>
        <dbReference type="ARBA" id="ARBA00023014"/>
    </source>
</evidence>
<dbReference type="InterPro" id="IPR013848">
    <property type="entry name" value="Methylthiotransferase_N"/>
</dbReference>
<keyword evidence="7 11" id="KW-0479">Metal-binding</keyword>
<dbReference type="GO" id="GO:0046872">
    <property type="term" value="F:metal ion binding"/>
    <property type="evidence" value="ECO:0007669"/>
    <property type="project" value="UniProtKB-UniRule"/>
</dbReference>
<dbReference type="Proteomes" id="UP000634805">
    <property type="component" value="Unassembled WGS sequence"/>
</dbReference>
<proteinExistence type="inferred from homology"/>
<keyword evidence="3 11" id="KW-0004">4Fe-4S</keyword>
<dbReference type="InterPro" id="IPR006638">
    <property type="entry name" value="Elp3/MiaA/NifB-like_rSAM"/>
</dbReference>
<reference evidence="15" key="1">
    <citation type="submission" date="2020-10" db="EMBL/GenBank/DDBJ databases">
        <authorList>
            <person name="Hahn C.J."/>
            <person name="Laso-Perez R."/>
            <person name="Vulcano F."/>
            <person name="Vaziourakis K.-M."/>
            <person name="Stokke R."/>
            <person name="Steen I.H."/>
            <person name="Teske A."/>
            <person name="Boetius A."/>
            <person name="Liebeke M."/>
            <person name="Amann R."/>
            <person name="Knittel K."/>
        </authorList>
    </citation>
    <scope>NUCLEOTIDE SEQUENCE</scope>
    <source>
        <strain evidence="15">Gfbio:e3339647-f889-4370-9287-4fb5cb688e4c:AG392D22_GoMArc1</strain>
    </source>
</reference>
<evidence type="ECO:0000256" key="2">
    <source>
        <dbReference type="ARBA" id="ARBA00008616"/>
    </source>
</evidence>
<dbReference type="CDD" id="cd01335">
    <property type="entry name" value="Radical_SAM"/>
    <property type="match status" value="1"/>
</dbReference>
<gene>
    <name evidence="15" type="primary">miaB</name>
    <name evidence="15" type="ORF">EMLJLAPB_01170</name>
</gene>
<keyword evidence="9 11" id="KW-0411">Iron-sulfur</keyword>
<dbReference type="SFLD" id="SFLDS00029">
    <property type="entry name" value="Radical_SAM"/>
    <property type="match status" value="1"/>
</dbReference>
<dbReference type="PROSITE" id="PS51918">
    <property type="entry name" value="RADICAL_SAM"/>
    <property type="match status" value="1"/>
</dbReference>
<dbReference type="SUPFAM" id="SSF102114">
    <property type="entry name" value="Radical SAM enzymes"/>
    <property type="match status" value="1"/>
</dbReference>
<dbReference type="InterPro" id="IPR005839">
    <property type="entry name" value="Methylthiotransferase"/>
</dbReference>
<organism evidence="15 16">
    <name type="scientific">Candidatus Argoarchaeum ethanivorans</name>
    <dbReference type="NCBI Taxonomy" id="2608793"/>
    <lineage>
        <taxon>Archaea</taxon>
        <taxon>Methanobacteriati</taxon>
        <taxon>Methanobacteriota</taxon>
        <taxon>Stenosarchaea group</taxon>
        <taxon>Methanomicrobia</taxon>
        <taxon>Methanosarcinales</taxon>
        <taxon>Methanosarcinales incertae sedis</taxon>
        <taxon>GOM Arc I cluster</taxon>
        <taxon>Candidatus Argoarchaeum</taxon>
    </lineage>
</organism>
<dbReference type="Pfam" id="PF04055">
    <property type="entry name" value="Radical_SAM"/>
    <property type="match status" value="1"/>
</dbReference>
<dbReference type="InterPro" id="IPR020612">
    <property type="entry name" value="Methylthiotransferase_CS"/>
</dbReference>
<dbReference type="EC" id="2.8.4.5" evidence="11"/>
<dbReference type="PROSITE" id="PS51449">
    <property type="entry name" value="MTTASE_N"/>
    <property type="match status" value="1"/>
</dbReference>
<protein>
    <recommendedName>
        <fullName evidence="11">tRNA-t(6)A37 methylthiotransferase</fullName>
        <ecNumber evidence="11">2.8.4.5</ecNumber>
    </recommendedName>
</protein>
<dbReference type="GO" id="GO:0035598">
    <property type="term" value="F:tRNA (N(6)-L-threonylcarbamoyladenosine(37)-C(2))-methylthiotransferase activity"/>
    <property type="evidence" value="ECO:0007669"/>
    <property type="project" value="UniProtKB-UniRule"/>
</dbReference>
<feature type="domain" description="MTTase N-terminal" evidence="13">
    <location>
        <begin position="1"/>
        <end position="119"/>
    </location>
</feature>
<dbReference type="PROSITE" id="PS50926">
    <property type="entry name" value="TRAM"/>
    <property type="match status" value="1"/>
</dbReference>
<dbReference type="EMBL" id="CAJHIS010000056">
    <property type="protein sequence ID" value="CAD6495080.1"/>
    <property type="molecule type" value="Genomic_DNA"/>
</dbReference>
<evidence type="ECO:0000313" key="15">
    <source>
        <dbReference type="EMBL" id="CAD6495080.1"/>
    </source>
</evidence>
<evidence type="ECO:0000256" key="4">
    <source>
        <dbReference type="ARBA" id="ARBA00022679"/>
    </source>
</evidence>
<dbReference type="InterPro" id="IPR007197">
    <property type="entry name" value="rSAM"/>
</dbReference>
<evidence type="ECO:0000256" key="8">
    <source>
        <dbReference type="ARBA" id="ARBA00023004"/>
    </source>
</evidence>
<sequence length="452" mass="50540">MKIYIKTYGCTANHADSRYIAEAITSIGHTLCDEADADMIIVNTCTVTECTEQRVLSYIRSHHHDHHSDNHSDNHGKDMIVAGCLPAAQPEYMRQLGIDKFITPRTLNDITRLIPENTTKPITENTAPGLISQNPLPTSTAIAVPIETMGSGCKITQNPLPTSTAIAAVNIATGCIGDCSYCIVKKARGELTSKPIPEIKREVTKLISNGIWEIQLAGQDTACYGLDTGYSLPELLDELSNISGDFRIRVGMMNPAAAKNITGELIEAYQNEKIYKFLHLPVQSGSDTVLEDMKRHYKTEDYRKIISAFRSHYPDGIVSTDFIVGYPTERGEDFQHTLALLREVQAFKVNITRFSPRPHTKASQLKEIPSGIKKERSRELTKEHHRIARQILHRYIGKTCNVTVTKPGKNNTSVTRDDNYRYIVIKEKLPLTSHHRVKITDAAVTYLVGKRL</sequence>
<dbReference type="PROSITE" id="PS01278">
    <property type="entry name" value="MTTASE_RADICAL"/>
    <property type="match status" value="1"/>
</dbReference>
<keyword evidence="4 11" id="KW-0808">Transferase</keyword>
<dbReference type="NCBIfam" id="TIGR01578">
    <property type="entry name" value="MiaB-like-B"/>
    <property type="match status" value="1"/>
</dbReference>
<dbReference type="PANTHER" id="PTHR11918">
    <property type="entry name" value="RADICAL SAM PROTEINS"/>
    <property type="match status" value="1"/>
</dbReference>
<comment type="caution">
    <text evidence="15">The sequence shown here is derived from an EMBL/GenBank/DDBJ whole genome shotgun (WGS) entry which is preliminary data.</text>
</comment>
<evidence type="ECO:0000256" key="7">
    <source>
        <dbReference type="ARBA" id="ARBA00022723"/>
    </source>
</evidence>
<accession>A0A811THW7</accession>
<dbReference type="PANTHER" id="PTHR11918:SF45">
    <property type="entry name" value="THREONYLCARBAMOYLADENOSINE TRNA METHYLTHIOTRANSFERASE"/>
    <property type="match status" value="1"/>
</dbReference>
<comment type="function">
    <text evidence="1 11">Catalyzes the methylthiolation of N6-threonylcarbamoyladenosine (t(6)A), leading to the formation of 2-methylthio-N6-threonylcarbamoyladenosine (ms(2)t(6)A) at position 37 in tRNAs that read codons beginning with adenine.</text>
</comment>
<keyword evidence="5 11" id="KW-0949">S-adenosyl-L-methionine</keyword>
<dbReference type="Pfam" id="PF00919">
    <property type="entry name" value="UPF0004"/>
    <property type="match status" value="1"/>
</dbReference>
<dbReference type="SFLD" id="SFLDG01082">
    <property type="entry name" value="B12-binding_domain_containing"/>
    <property type="match status" value="1"/>
</dbReference>
<evidence type="ECO:0000259" key="13">
    <source>
        <dbReference type="PROSITE" id="PS51449"/>
    </source>
</evidence>
<dbReference type="AlphaFoldDB" id="A0A811THW7"/>
<dbReference type="GO" id="GO:0051539">
    <property type="term" value="F:4 iron, 4 sulfur cluster binding"/>
    <property type="evidence" value="ECO:0007669"/>
    <property type="project" value="UniProtKB-UniRule"/>
</dbReference>
<evidence type="ECO:0000256" key="11">
    <source>
        <dbReference type="RuleBase" id="RU368081"/>
    </source>
</evidence>
<dbReference type="InterPro" id="IPR038135">
    <property type="entry name" value="Methylthiotransferase_N_sf"/>
</dbReference>
<evidence type="ECO:0000256" key="3">
    <source>
        <dbReference type="ARBA" id="ARBA00022485"/>
    </source>
</evidence>
<comment type="cofactor">
    <cofactor evidence="11">
        <name>[4Fe-4S] cluster</name>
        <dbReference type="ChEBI" id="CHEBI:49883"/>
    </cofactor>
    <text evidence="11">Binds 1 or 2 [4Fe-4S] cluster. One cluster is coordinated with 3 cysteines and an exchangeable S-adenosyl-L-methionine.</text>
</comment>
<dbReference type="InterPro" id="IPR023404">
    <property type="entry name" value="rSAM_horseshoe"/>
</dbReference>
<comment type="similarity">
    <text evidence="2 11">Belongs to the methylthiotransferase family. CDKAL1 subfamily.</text>
</comment>
<evidence type="ECO:0000259" key="12">
    <source>
        <dbReference type="PROSITE" id="PS50926"/>
    </source>
</evidence>